<gene>
    <name evidence="4" type="ORF">BCF44_113114</name>
</gene>
<dbReference type="InterPro" id="IPR050832">
    <property type="entry name" value="Bact_Acetyltransf"/>
</dbReference>
<dbReference type="Pfam" id="PF00583">
    <property type="entry name" value="Acetyltransf_1"/>
    <property type="match status" value="1"/>
</dbReference>
<dbReference type="GO" id="GO:0016747">
    <property type="term" value="F:acyltransferase activity, transferring groups other than amino-acyl groups"/>
    <property type="evidence" value="ECO:0007669"/>
    <property type="project" value="InterPro"/>
</dbReference>
<evidence type="ECO:0000256" key="2">
    <source>
        <dbReference type="ARBA" id="ARBA00023315"/>
    </source>
</evidence>
<dbReference type="InterPro" id="IPR000182">
    <property type="entry name" value="GNAT_dom"/>
</dbReference>
<name>A0A3E0H728_9PSEU</name>
<dbReference type="EMBL" id="QUNO01000013">
    <property type="protein sequence ID" value="REH39259.1"/>
    <property type="molecule type" value="Genomic_DNA"/>
</dbReference>
<dbReference type="Gene3D" id="3.40.630.30">
    <property type="match status" value="1"/>
</dbReference>
<accession>A0A3E0H728</accession>
<comment type="caution">
    <text evidence="4">The sequence shown here is derived from an EMBL/GenBank/DDBJ whole genome shotgun (WGS) entry which is preliminary data.</text>
</comment>
<evidence type="ECO:0000313" key="5">
    <source>
        <dbReference type="Proteomes" id="UP000256269"/>
    </source>
</evidence>
<evidence type="ECO:0000259" key="3">
    <source>
        <dbReference type="PROSITE" id="PS51186"/>
    </source>
</evidence>
<dbReference type="RefSeq" id="WP_211353337.1">
    <property type="nucleotide sequence ID" value="NZ_CP144375.1"/>
</dbReference>
<keyword evidence="1 4" id="KW-0808">Transferase</keyword>
<dbReference type="SUPFAM" id="SSF55729">
    <property type="entry name" value="Acyl-CoA N-acyltransferases (Nat)"/>
    <property type="match status" value="1"/>
</dbReference>
<organism evidence="4 5">
    <name type="scientific">Kutzneria buriramensis</name>
    <dbReference type="NCBI Taxonomy" id="1045776"/>
    <lineage>
        <taxon>Bacteria</taxon>
        <taxon>Bacillati</taxon>
        <taxon>Actinomycetota</taxon>
        <taxon>Actinomycetes</taxon>
        <taxon>Pseudonocardiales</taxon>
        <taxon>Pseudonocardiaceae</taxon>
        <taxon>Kutzneria</taxon>
    </lineage>
</organism>
<dbReference type="Proteomes" id="UP000256269">
    <property type="component" value="Unassembled WGS sequence"/>
</dbReference>
<dbReference type="PANTHER" id="PTHR43877">
    <property type="entry name" value="AMINOALKYLPHOSPHONATE N-ACETYLTRANSFERASE-RELATED-RELATED"/>
    <property type="match status" value="1"/>
</dbReference>
<evidence type="ECO:0000313" key="4">
    <source>
        <dbReference type="EMBL" id="REH39259.1"/>
    </source>
</evidence>
<reference evidence="4 5" key="1">
    <citation type="submission" date="2018-08" db="EMBL/GenBank/DDBJ databases">
        <title>Genomic Encyclopedia of Archaeal and Bacterial Type Strains, Phase II (KMG-II): from individual species to whole genera.</title>
        <authorList>
            <person name="Goeker M."/>
        </authorList>
    </citation>
    <scope>NUCLEOTIDE SEQUENCE [LARGE SCALE GENOMIC DNA]</scope>
    <source>
        <strain evidence="4 5">DSM 45791</strain>
    </source>
</reference>
<sequence length="154" mass="17178">MRLRSAEPDEAEAITALMRRSKAHWGYGQEFMDRAREALTVRADMIRDDRVVVAERDGVLLGFYQLGGEPPAGRLEDLFVDPTAIGTGLGRILIEHAVAAAGQRGFHSLEWESDPNAEPFYLHLGAERVGEREVSYGRVLPVMRIAVHLPERAK</sequence>
<dbReference type="InterPro" id="IPR016181">
    <property type="entry name" value="Acyl_CoA_acyltransferase"/>
</dbReference>
<proteinExistence type="predicted"/>
<dbReference type="AlphaFoldDB" id="A0A3E0H728"/>
<keyword evidence="2" id="KW-0012">Acyltransferase</keyword>
<dbReference type="CDD" id="cd04301">
    <property type="entry name" value="NAT_SF"/>
    <property type="match status" value="1"/>
</dbReference>
<feature type="domain" description="N-acetyltransferase" evidence="3">
    <location>
        <begin position="1"/>
        <end position="146"/>
    </location>
</feature>
<protein>
    <submittedName>
        <fullName evidence="4">Putative N-acetyltransferase YhbS</fullName>
    </submittedName>
</protein>
<keyword evidence="5" id="KW-1185">Reference proteome</keyword>
<dbReference type="PANTHER" id="PTHR43877:SF1">
    <property type="entry name" value="ACETYLTRANSFERASE"/>
    <property type="match status" value="1"/>
</dbReference>
<dbReference type="PROSITE" id="PS51186">
    <property type="entry name" value="GNAT"/>
    <property type="match status" value="1"/>
</dbReference>
<evidence type="ECO:0000256" key="1">
    <source>
        <dbReference type="ARBA" id="ARBA00022679"/>
    </source>
</evidence>